<evidence type="ECO:0000259" key="1">
    <source>
        <dbReference type="Pfam" id="PF03235"/>
    </source>
</evidence>
<dbReference type="STRING" id="1348657.M622_18940"/>
<proteinExistence type="predicted"/>
<sequence length="624" mass="71073">MEDRAECLLGRRELEQQAGSHQLAPLQKHFLGSVVLTPVVNAFGRVKAYEVIDGQQRTTTLHLLMLAFRHVSGAHPELEGVARMLDGMIRNPGPYNVESDYHKVWPTKAGREEIAFLDAAPSIEAVCSEFPVQSGRRRLERPLMVLAYLYLHRAIEGFLRGVSSGDPEYAEIDRSVSDALIHSVRRESLPCRPGEGDPVRSERAECLFMALQDAVQVMTLTLEGDDDPQVIFETLNARGEPLLASDLIRNFIFLDAARRQLPVDKLYSQHWQDFDEQVDSRNKVTANRYWREKERQGRITYPRIDLFFYHLTVLRRREETKVSHVFQGFKEWWQREMRDLDGELARIVRAAEYFRQLLSPDGSGAIAEFGRLIKVLDVSTLTPVYLFLRERYSDDDPDLEAALGALASYVVRRAVCGYTTKNYNRIFLRLLELMQAGEEPAKVLSGYLKGLGGHSQVWPTDAEFREAWMHRPVYVELRPARTAAILRALEVASRGAKHEPQPVPSIEQLSVEHVLPQGWAWSGHYPLPEESEATATRNRLLHTFGNLTLLTKSLNSAVSNGPFADVEGDDGMRKDGKRTMICRYSLLSMNSYFQALKSDVWGEMQMVERSETLLAQALEVWSRD</sequence>
<gene>
    <name evidence="3" type="ORF">M622_18940</name>
</gene>
<comment type="caution">
    <text evidence="3">The sequence shown here is derived from an EMBL/GenBank/DDBJ whole genome shotgun (WGS) entry which is preliminary data.</text>
</comment>
<dbReference type="OrthoDB" id="3654724at2"/>
<feature type="domain" description="GmrSD restriction endonucleases N-terminal" evidence="1">
    <location>
        <begin position="26"/>
        <end position="253"/>
    </location>
</feature>
<dbReference type="Pfam" id="PF07510">
    <property type="entry name" value="GmrSD_C"/>
    <property type="match status" value="1"/>
</dbReference>
<dbReference type="InterPro" id="IPR004919">
    <property type="entry name" value="GmrSD_N"/>
</dbReference>
<evidence type="ECO:0000313" key="4">
    <source>
        <dbReference type="Proteomes" id="UP000015455"/>
    </source>
</evidence>
<protein>
    <recommendedName>
        <fullName evidence="5">DUF262 domain-containing protein</fullName>
    </recommendedName>
</protein>
<feature type="domain" description="GmrSD restriction endonucleases C-terminal" evidence="2">
    <location>
        <begin position="458"/>
        <end position="615"/>
    </location>
</feature>
<organism evidence="3 4">
    <name type="scientific">Thauera terpenica 58Eu</name>
    <dbReference type="NCBI Taxonomy" id="1348657"/>
    <lineage>
        <taxon>Bacteria</taxon>
        <taxon>Pseudomonadati</taxon>
        <taxon>Pseudomonadota</taxon>
        <taxon>Betaproteobacteria</taxon>
        <taxon>Rhodocyclales</taxon>
        <taxon>Zoogloeaceae</taxon>
        <taxon>Thauera</taxon>
    </lineage>
</organism>
<evidence type="ECO:0000259" key="2">
    <source>
        <dbReference type="Pfam" id="PF07510"/>
    </source>
</evidence>
<evidence type="ECO:0000313" key="3">
    <source>
        <dbReference type="EMBL" id="EPZ14327.1"/>
    </source>
</evidence>
<dbReference type="PATRIC" id="fig|1348657.5.peg.3200"/>
<name>S9ZLF6_9RHOO</name>
<dbReference type="Pfam" id="PF03235">
    <property type="entry name" value="GmrSD_N"/>
    <property type="match status" value="1"/>
</dbReference>
<keyword evidence="4" id="KW-1185">Reference proteome</keyword>
<dbReference type="EMBL" id="ATJV01000088">
    <property type="protein sequence ID" value="EPZ14327.1"/>
    <property type="molecule type" value="Genomic_DNA"/>
</dbReference>
<dbReference type="PANTHER" id="PTHR35149:SF1">
    <property type="entry name" value="DUF5655 DOMAIN-CONTAINING PROTEIN"/>
    <property type="match status" value="1"/>
</dbReference>
<dbReference type="eggNOG" id="COG1479">
    <property type="taxonomic scope" value="Bacteria"/>
</dbReference>
<evidence type="ECO:0008006" key="5">
    <source>
        <dbReference type="Google" id="ProtNLM"/>
    </source>
</evidence>
<dbReference type="Proteomes" id="UP000015455">
    <property type="component" value="Unassembled WGS sequence"/>
</dbReference>
<reference evidence="3 4" key="1">
    <citation type="submission" date="2013-06" db="EMBL/GenBank/DDBJ databases">
        <title>Draft genome sequence of Thauera terpenica.</title>
        <authorList>
            <person name="Liu B."/>
            <person name="Frostegard A.H."/>
            <person name="Shapleigh J.P."/>
        </authorList>
    </citation>
    <scope>NUCLEOTIDE SEQUENCE [LARGE SCALE GENOMIC DNA]</scope>
    <source>
        <strain evidence="3 4">58Eu</strain>
    </source>
</reference>
<accession>S9ZLF6</accession>
<dbReference type="AlphaFoldDB" id="S9ZLF6"/>
<dbReference type="InterPro" id="IPR011089">
    <property type="entry name" value="GmrSD_C"/>
</dbReference>
<dbReference type="PANTHER" id="PTHR35149">
    <property type="entry name" value="SLL5132 PROTEIN"/>
    <property type="match status" value="1"/>
</dbReference>